<dbReference type="InterPro" id="IPR002549">
    <property type="entry name" value="AI-2E-like"/>
</dbReference>
<feature type="transmembrane region" description="Helical" evidence="8">
    <location>
        <begin position="167"/>
        <end position="189"/>
    </location>
</feature>
<evidence type="ECO:0000256" key="7">
    <source>
        <dbReference type="ARBA" id="ARBA00023136"/>
    </source>
</evidence>
<evidence type="ECO:0000256" key="6">
    <source>
        <dbReference type="ARBA" id="ARBA00022989"/>
    </source>
</evidence>
<reference evidence="9 10" key="1">
    <citation type="submission" date="2019-12" db="EMBL/GenBank/DDBJ databases">
        <authorList>
            <person name="Li C."/>
            <person name="Zhao J."/>
        </authorList>
    </citation>
    <scope>NUCLEOTIDE SEQUENCE [LARGE SCALE GENOMIC DNA]</scope>
    <source>
        <strain evidence="9 10">NEAU-DD11</strain>
    </source>
</reference>
<keyword evidence="4" id="KW-1003">Cell membrane</keyword>
<feature type="transmembrane region" description="Helical" evidence="8">
    <location>
        <begin position="253"/>
        <end position="282"/>
    </location>
</feature>
<sequence length="389" mass="42871">MARRQRPGGGAVIHGALRDERSGPFVWTGIIGVTCLLLVLLEHMLWLVLPFILGTVMYYILLGPMQRLLRAGFTRNVSATLVCIVFYGATVLLVMAAMTWTSTPGDTDSWHETGALYLDGGVAFVRNTMTLLEAKFPILAEMHLTSIVNKRFKAYTDNFAQRHLTTILLGAAGWLPSLLLAPFLAFFFLRDGLRFKKFLARAVPNAYFERTLFLLHQVDQTARRYFEGLLKLTVLDTIVLGFGLWVIGVSSPLLLGFISALLAWVPFVGSVVGCMMVVVVAATDAPNNPLIAYGAIVVFILARLLDDFVFMPLTLGRSLHIHPLVTVLMIFIGGALSGVAGLMLVLPLLGVVMVVGETMGRLMTNPRLRARHRYARRLRDKQASADLSV</sequence>
<evidence type="ECO:0000256" key="3">
    <source>
        <dbReference type="ARBA" id="ARBA00022448"/>
    </source>
</evidence>
<accession>A0A7X3FWQ2</accession>
<dbReference type="EMBL" id="WSES01000001">
    <property type="protein sequence ID" value="MVW59215.1"/>
    <property type="molecule type" value="Genomic_DNA"/>
</dbReference>
<gene>
    <name evidence="9" type="ORF">GPY61_04655</name>
</gene>
<evidence type="ECO:0000256" key="2">
    <source>
        <dbReference type="ARBA" id="ARBA00009773"/>
    </source>
</evidence>
<feature type="transmembrane region" description="Helical" evidence="8">
    <location>
        <begin position="24"/>
        <end position="41"/>
    </location>
</feature>
<keyword evidence="6 8" id="KW-1133">Transmembrane helix</keyword>
<proteinExistence type="inferred from homology"/>
<keyword evidence="7 8" id="KW-0472">Membrane</keyword>
<keyword evidence="3" id="KW-0813">Transport</keyword>
<evidence type="ECO:0000256" key="5">
    <source>
        <dbReference type="ARBA" id="ARBA00022692"/>
    </source>
</evidence>
<comment type="similarity">
    <text evidence="2">Belongs to the autoinducer-2 exporter (AI-2E) (TC 2.A.86) family.</text>
</comment>
<keyword evidence="10" id="KW-1185">Reference proteome</keyword>
<dbReference type="PANTHER" id="PTHR21716">
    <property type="entry name" value="TRANSMEMBRANE PROTEIN"/>
    <property type="match status" value="1"/>
</dbReference>
<dbReference type="Proteomes" id="UP000443353">
    <property type="component" value="Unassembled WGS sequence"/>
</dbReference>
<feature type="transmembrane region" description="Helical" evidence="8">
    <location>
        <begin position="289"/>
        <end position="305"/>
    </location>
</feature>
<feature type="transmembrane region" description="Helical" evidence="8">
    <location>
        <begin position="77"/>
        <end position="100"/>
    </location>
</feature>
<feature type="transmembrane region" description="Helical" evidence="8">
    <location>
        <begin position="325"/>
        <end position="355"/>
    </location>
</feature>
<name>A0A7X3FWQ2_9BURK</name>
<keyword evidence="5 8" id="KW-0812">Transmembrane</keyword>
<protein>
    <submittedName>
        <fullName evidence="9">AI-2E family transporter</fullName>
    </submittedName>
</protein>
<organism evidence="9 10">
    <name type="scientific">Massilia cellulosiltytica</name>
    <dbReference type="NCBI Taxonomy" id="2683234"/>
    <lineage>
        <taxon>Bacteria</taxon>
        <taxon>Pseudomonadati</taxon>
        <taxon>Pseudomonadota</taxon>
        <taxon>Betaproteobacteria</taxon>
        <taxon>Burkholderiales</taxon>
        <taxon>Oxalobacteraceae</taxon>
        <taxon>Telluria group</taxon>
        <taxon>Massilia</taxon>
    </lineage>
</organism>
<evidence type="ECO:0000256" key="1">
    <source>
        <dbReference type="ARBA" id="ARBA00004651"/>
    </source>
</evidence>
<comment type="subcellular location">
    <subcellularLocation>
        <location evidence="1">Cell membrane</location>
        <topology evidence="1">Multi-pass membrane protein</topology>
    </subcellularLocation>
</comment>
<evidence type="ECO:0000256" key="8">
    <source>
        <dbReference type="SAM" id="Phobius"/>
    </source>
</evidence>
<dbReference type="GO" id="GO:0005886">
    <property type="term" value="C:plasma membrane"/>
    <property type="evidence" value="ECO:0007669"/>
    <property type="project" value="UniProtKB-SubCell"/>
</dbReference>
<comment type="caution">
    <text evidence="9">The sequence shown here is derived from an EMBL/GenBank/DDBJ whole genome shotgun (WGS) entry which is preliminary data.</text>
</comment>
<evidence type="ECO:0000313" key="10">
    <source>
        <dbReference type="Proteomes" id="UP000443353"/>
    </source>
</evidence>
<evidence type="ECO:0000313" key="9">
    <source>
        <dbReference type="EMBL" id="MVW59215.1"/>
    </source>
</evidence>
<feature type="transmembrane region" description="Helical" evidence="8">
    <location>
        <begin position="229"/>
        <end position="247"/>
    </location>
</feature>
<dbReference type="AlphaFoldDB" id="A0A7X3FWQ2"/>
<evidence type="ECO:0000256" key="4">
    <source>
        <dbReference type="ARBA" id="ARBA00022475"/>
    </source>
</evidence>
<dbReference type="PANTHER" id="PTHR21716:SF53">
    <property type="entry name" value="PERMEASE PERM-RELATED"/>
    <property type="match status" value="1"/>
</dbReference>
<feature type="transmembrane region" description="Helical" evidence="8">
    <location>
        <begin position="47"/>
        <end position="65"/>
    </location>
</feature>
<dbReference type="Pfam" id="PF01594">
    <property type="entry name" value="AI-2E_transport"/>
    <property type="match status" value="1"/>
</dbReference>